<proteinExistence type="predicted"/>
<gene>
    <name evidence="2" type="ORF">AMORRO_LOCUS11441</name>
</gene>
<dbReference type="InterPro" id="IPR053060">
    <property type="entry name" value="Cytokinesis_Signaling_Reg"/>
</dbReference>
<dbReference type="Gene3D" id="2.60.40.640">
    <property type="match status" value="1"/>
</dbReference>
<sequence>MPPPQPSNASSTKPNQKIWFSHAPNTNEFQQGLLGLTESYLAGNLCIQFPEVKPLKAKKIEVSITGTEYVYWTDEVFKTRYVHDSIIGQYREETSNETTHYRHEKQFLNIPSLLWRSNDLIDGATSKKEPYANITQMILPFQISLPNNLPPSMNLGIGHIYYNVCAKIKRKSKFWKLQGSEKSIKCECLITRYSPMPSPSPVRWVKWDDQEAQKRGLGYDISTNYSTFGPVNPVVVNLAIKFLTLDLKLTEIFVGLKEYRLFKASEQVKIEKGYIRELRVSGNQFPGALDAYDEWSYDFKIDVLEEEVSWATKTHHIEVYHKVKIKIIFGPGDPKNVKLARRINIKNILDVNDI</sequence>
<dbReference type="InterPro" id="IPR011021">
    <property type="entry name" value="Arrestin-like_N"/>
</dbReference>
<dbReference type="InterPro" id="IPR014756">
    <property type="entry name" value="Ig_E-set"/>
</dbReference>
<dbReference type="PANTHER" id="PTHR36419:SF1">
    <property type="entry name" value="RHO1 GEF LOCALIZING PROTEIN 1"/>
    <property type="match status" value="1"/>
</dbReference>
<dbReference type="SUPFAM" id="SSF81296">
    <property type="entry name" value="E set domains"/>
    <property type="match status" value="1"/>
</dbReference>
<organism evidence="2 3">
    <name type="scientific">Acaulospora morrowiae</name>
    <dbReference type="NCBI Taxonomy" id="94023"/>
    <lineage>
        <taxon>Eukaryota</taxon>
        <taxon>Fungi</taxon>
        <taxon>Fungi incertae sedis</taxon>
        <taxon>Mucoromycota</taxon>
        <taxon>Glomeromycotina</taxon>
        <taxon>Glomeromycetes</taxon>
        <taxon>Diversisporales</taxon>
        <taxon>Acaulosporaceae</taxon>
        <taxon>Acaulospora</taxon>
    </lineage>
</organism>
<dbReference type="Proteomes" id="UP000789342">
    <property type="component" value="Unassembled WGS sequence"/>
</dbReference>
<evidence type="ECO:0000313" key="3">
    <source>
        <dbReference type="Proteomes" id="UP000789342"/>
    </source>
</evidence>
<dbReference type="OrthoDB" id="2379475at2759"/>
<dbReference type="AlphaFoldDB" id="A0A9N9HJ14"/>
<comment type="caution">
    <text evidence="2">The sequence shown here is derived from an EMBL/GenBank/DDBJ whole genome shotgun (WGS) entry which is preliminary data.</text>
</comment>
<feature type="domain" description="Arrestin-like N-terminal" evidence="1">
    <location>
        <begin position="52"/>
        <end position="176"/>
    </location>
</feature>
<dbReference type="PANTHER" id="PTHR36419">
    <property type="entry name" value="ARRESTIN FAMILY PROTEIN 1"/>
    <property type="match status" value="1"/>
</dbReference>
<keyword evidence="3" id="KW-1185">Reference proteome</keyword>
<reference evidence="2" key="1">
    <citation type="submission" date="2021-06" db="EMBL/GenBank/DDBJ databases">
        <authorList>
            <person name="Kallberg Y."/>
            <person name="Tangrot J."/>
            <person name="Rosling A."/>
        </authorList>
    </citation>
    <scope>NUCLEOTIDE SEQUENCE</scope>
    <source>
        <strain evidence="2">CL551</strain>
    </source>
</reference>
<dbReference type="GO" id="GO:0000917">
    <property type="term" value="P:division septum assembly"/>
    <property type="evidence" value="ECO:0007669"/>
    <property type="project" value="TreeGrafter"/>
</dbReference>
<dbReference type="InterPro" id="IPR014752">
    <property type="entry name" value="Arrestin-like_C"/>
</dbReference>
<name>A0A9N9HJ14_9GLOM</name>
<evidence type="ECO:0000313" key="2">
    <source>
        <dbReference type="EMBL" id="CAG8685304.1"/>
    </source>
</evidence>
<dbReference type="GO" id="GO:0000935">
    <property type="term" value="C:division septum"/>
    <property type="evidence" value="ECO:0007669"/>
    <property type="project" value="TreeGrafter"/>
</dbReference>
<accession>A0A9N9HJ14</accession>
<protein>
    <submittedName>
        <fullName evidence="2">8726_t:CDS:1</fullName>
    </submittedName>
</protein>
<dbReference type="EMBL" id="CAJVPV010014497">
    <property type="protein sequence ID" value="CAG8685304.1"/>
    <property type="molecule type" value="Genomic_DNA"/>
</dbReference>
<dbReference type="Pfam" id="PF00339">
    <property type="entry name" value="Arrestin_N"/>
    <property type="match status" value="1"/>
</dbReference>
<evidence type="ECO:0000259" key="1">
    <source>
        <dbReference type="Pfam" id="PF00339"/>
    </source>
</evidence>